<dbReference type="InterPro" id="IPR018378">
    <property type="entry name" value="C-type_lectin_CS"/>
</dbReference>
<sequence>MYDNTISKEADLPCKVWRPLPAEPAEQSGLSNEDYDNCSIESNYDSISLPCERKTPAKPLDPDTKAVTGPSIFFPIQWKKYWKRNRIGVLLSLTGVCLLLSLLLLLSNISIFPKLRSLNLISTKEVCDASPAPFNFTELETSVITKLKSLEQQFDEKRKVSLQKMEEQLLRIERKLGRLQNCKDTSWRKFQTNVYYFSDTEENWKMAREKCADLDSHLVIINTKQEQDFVIETLKQSIWLGLNDTEEEGTWRWIDGSPLGELRSWRTGEPNNNGKNGEDCAVLYKEGNWNDIRCDTRVKFVCEKKEVSVQ</sequence>
<accession>A0A6P9D7A4</accession>
<name>A0A6P9D7A4_PANGU</name>
<dbReference type="OMA" id="YWKRNRI"/>
<dbReference type="SUPFAM" id="SSF56436">
    <property type="entry name" value="C-type lectin-like"/>
    <property type="match status" value="1"/>
</dbReference>
<dbReference type="Proteomes" id="UP001652622">
    <property type="component" value="Unplaced"/>
</dbReference>
<evidence type="ECO:0000313" key="7">
    <source>
        <dbReference type="Proteomes" id="UP001652622"/>
    </source>
</evidence>
<proteinExistence type="predicted"/>
<dbReference type="InterPro" id="IPR033989">
    <property type="entry name" value="CD209-like_CTLD"/>
</dbReference>
<dbReference type="PANTHER" id="PTHR22803">
    <property type="entry name" value="MANNOSE, PHOSPHOLIPASE, LECTIN RECEPTOR RELATED"/>
    <property type="match status" value="1"/>
</dbReference>
<keyword evidence="4" id="KW-1015">Disulfide bond</keyword>
<evidence type="ECO:0000256" key="3">
    <source>
        <dbReference type="ARBA" id="ARBA00022734"/>
    </source>
</evidence>
<protein>
    <submittedName>
        <fullName evidence="8">CD209 antigen-like protein E</fullName>
    </submittedName>
</protein>
<dbReference type="RefSeq" id="XP_034292028.1">
    <property type="nucleotide sequence ID" value="XM_034436137.2"/>
</dbReference>
<dbReference type="InterPro" id="IPR016186">
    <property type="entry name" value="C-type_lectin-like/link_sf"/>
</dbReference>
<dbReference type="PROSITE" id="PS50041">
    <property type="entry name" value="C_TYPE_LECTIN_2"/>
    <property type="match status" value="1"/>
</dbReference>
<keyword evidence="7" id="KW-1185">Reference proteome</keyword>
<dbReference type="InterPro" id="IPR050111">
    <property type="entry name" value="C-type_lectin/snaclec_domain"/>
</dbReference>
<evidence type="ECO:0000313" key="8">
    <source>
        <dbReference type="RefSeq" id="XP_034292028.1"/>
    </source>
</evidence>
<dbReference type="InParanoid" id="A0A6P9D7A4"/>
<dbReference type="SMART" id="SM00034">
    <property type="entry name" value="CLECT"/>
    <property type="match status" value="1"/>
</dbReference>
<evidence type="ECO:0000256" key="5">
    <source>
        <dbReference type="SAM" id="Phobius"/>
    </source>
</evidence>
<evidence type="ECO:0000256" key="1">
    <source>
        <dbReference type="ARBA" id="ARBA00004613"/>
    </source>
</evidence>
<dbReference type="CDD" id="cd03590">
    <property type="entry name" value="CLECT_DC-SIGN_like"/>
    <property type="match status" value="1"/>
</dbReference>
<keyword evidence="5" id="KW-1133">Transmembrane helix</keyword>
<organism evidence="7 8">
    <name type="scientific">Pantherophis guttatus</name>
    <name type="common">Corn snake</name>
    <name type="synonym">Elaphe guttata</name>
    <dbReference type="NCBI Taxonomy" id="94885"/>
    <lineage>
        <taxon>Eukaryota</taxon>
        <taxon>Metazoa</taxon>
        <taxon>Chordata</taxon>
        <taxon>Craniata</taxon>
        <taxon>Vertebrata</taxon>
        <taxon>Euteleostomi</taxon>
        <taxon>Lepidosauria</taxon>
        <taxon>Squamata</taxon>
        <taxon>Bifurcata</taxon>
        <taxon>Unidentata</taxon>
        <taxon>Episquamata</taxon>
        <taxon>Toxicofera</taxon>
        <taxon>Serpentes</taxon>
        <taxon>Colubroidea</taxon>
        <taxon>Colubridae</taxon>
        <taxon>Colubrinae</taxon>
        <taxon>Pantherophis</taxon>
    </lineage>
</organism>
<gene>
    <name evidence="8" type="primary">LOC117676580</name>
</gene>
<dbReference type="GO" id="GO:0030246">
    <property type="term" value="F:carbohydrate binding"/>
    <property type="evidence" value="ECO:0007669"/>
    <property type="project" value="UniProtKB-KW"/>
</dbReference>
<dbReference type="InterPro" id="IPR016187">
    <property type="entry name" value="CTDL_fold"/>
</dbReference>
<dbReference type="AlphaFoldDB" id="A0A6P9D7A4"/>
<dbReference type="Pfam" id="PF00059">
    <property type="entry name" value="Lectin_C"/>
    <property type="match status" value="1"/>
</dbReference>
<keyword evidence="3" id="KW-0430">Lectin</keyword>
<dbReference type="GeneID" id="117676580"/>
<evidence type="ECO:0000259" key="6">
    <source>
        <dbReference type="PROSITE" id="PS50041"/>
    </source>
</evidence>
<evidence type="ECO:0000256" key="2">
    <source>
        <dbReference type="ARBA" id="ARBA00022525"/>
    </source>
</evidence>
<keyword evidence="5" id="KW-0812">Transmembrane</keyword>
<keyword evidence="2" id="KW-0964">Secreted</keyword>
<evidence type="ECO:0000256" key="4">
    <source>
        <dbReference type="ARBA" id="ARBA00023157"/>
    </source>
</evidence>
<dbReference type="PROSITE" id="PS00615">
    <property type="entry name" value="C_TYPE_LECTIN_1"/>
    <property type="match status" value="1"/>
</dbReference>
<keyword evidence="5" id="KW-0472">Membrane</keyword>
<feature type="domain" description="C-type lectin" evidence="6">
    <location>
        <begin position="190"/>
        <end position="303"/>
    </location>
</feature>
<feature type="transmembrane region" description="Helical" evidence="5">
    <location>
        <begin position="87"/>
        <end position="106"/>
    </location>
</feature>
<dbReference type="InterPro" id="IPR001304">
    <property type="entry name" value="C-type_lectin-like"/>
</dbReference>
<comment type="subcellular location">
    <subcellularLocation>
        <location evidence="1">Secreted</location>
    </subcellularLocation>
</comment>
<dbReference type="Gene3D" id="3.10.100.10">
    <property type="entry name" value="Mannose-Binding Protein A, subunit A"/>
    <property type="match status" value="1"/>
</dbReference>
<reference evidence="8" key="1">
    <citation type="submission" date="2025-08" db="UniProtKB">
        <authorList>
            <consortium name="RefSeq"/>
        </authorList>
    </citation>
    <scope>IDENTIFICATION</scope>
    <source>
        <tissue evidence="8">Blood</tissue>
    </source>
</reference>
<dbReference type="KEGG" id="pgut:117676580"/>
<dbReference type="GO" id="GO:0005576">
    <property type="term" value="C:extracellular region"/>
    <property type="evidence" value="ECO:0007669"/>
    <property type="project" value="UniProtKB-SubCell"/>
</dbReference>